<dbReference type="AlphaFoldDB" id="A0A3A3G1V2"/>
<evidence type="ECO:0000313" key="8">
    <source>
        <dbReference type="Proteomes" id="UP000266327"/>
    </source>
</evidence>
<organism evidence="7 8">
    <name type="scientific">Noviherbaspirillum sedimenti</name>
    <dbReference type="NCBI Taxonomy" id="2320865"/>
    <lineage>
        <taxon>Bacteria</taxon>
        <taxon>Pseudomonadati</taxon>
        <taxon>Pseudomonadota</taxon>
        <taxon>Betaproteobacteria</taxon>
        <taxon>Burkholderiales</taxon>
        <taxon>Oxalobacteraceae</taxon>
        <taxon>Noviherbaspirillum</taxon>
    </lineage>
</organism>
<feature type="transmembrane region" description="Helical" evidence="5">
    <location>
        <begin position="91"/>
        <end position="110"/>
    </location>
</feature>
<evidence type="ECO:0000256" key="3">
    <source>
        <dbReference type="ARBA" id="ARBA00022989"/>
    </source>
</evidence>
<dbReference type="GO" id="GO:1902600">
    <property type="term" value="P:proton transmembrane transport"/>
    <property type="evidence" value="ECO:0007669"/>
    <property type="project" value="InterPro"/>
</dbReference>
<dbReference type="OrthoDB" id="8617652at2"/>
<feature type="transmembrane region" description="Helical" evidence="5">
    <location>
        <begin position="122"/>
        <end position="141"/>
    </location>
</feature>
<reference evidence="8" key="1">
    <citation type="submission" date="2018-09" db="EMBL/GenBank/DDBJ databases">
        <authorList>
            <person name="Zhu H."/>
        </authorList>
    </citation>
    <scope>NUCLEOTIDE SEQUENCE [LARGE SCALE GENOMIC DNA]</scope>
    <source>
        <strain evidence="8">K1S02-23</strain>
    </source>
</reference>
<accession>A0A3A3G1V2</accession>
<keyword evidence="4 5" id="KW-0472">Membrane</keyword>
<feature type="transmembrane region" description="Helical" evidence="5">
    <location>
        <begin position="6"/>
        <end position="24"/>
    </location>
</feature>
<keyword evidence="3 5" id="KW-1133">Transmembrane helix</keyword>
<evidence type="ECO:0000256" key="1">
    <source>
        <dbReference type="ARBA" id="ARBA00004141"/>
    </source>
</evidence>
<keyword evidence="8" id="KW-1185">Reference proteome</keyword>
<dbReference type="PANTHER" id="PTHR43021:SF2">
    <property type="entry name" value="CATION_H+ EXCHANGER DOMAIN-CONTAINING PROTEIN"/>
    <property type="match status" value="1"/>
</dbReference>
<evidence type="ECO:0000256" key="2">
    <source>
        <dbReference type="ARBA" id="ARBA00022692"/>
    </source>
</evidence>
<feature type="transmembrane region" description="Helical" evidence="5">
    <location>
        <begin position="359"/>
        <end position="378"/>
    </location>
</feature>
<feature type="transmembrane region" description="Helical" evidence="5">
    <location>
        <begin position="330"/>
        <end position="347"/>
    </location>
</feature>
<dbReference type="InterPro" id="IPR038770">
    <property type="entry name" value="Na+/solute_symporter_sf"/>
</dbReference>
<dbReference type="Gene3D" id="1.20.1530.20">
    <property type="match status" value="1"/>
</dbReference>
<feature type="transmembrane region" description="Helical" evidence="5">
    <location>
        <begin position="269"/>
        <end position="288"/>
    </location>
</feature>
<dbReference type="RefSeq" id="WP_119785316.1">
    <property type="nucleotide sequence ID" value="NZ_QYUQ01000002.1"/>
</dbReference>
<evidence type="ECO:0000256" key="4">
    <source>
        <dbReference type="ARBA" id="ARBA00023136"/>
    </source>
</evidence>
<evidence type="ECO:0000313" key="7">
    <source>
        <dbReference type="EMBL" id="RJG01854.1"/>
    </source>
</evidence>
<feature type="transmembrane region" description="Helical" evidence="5">
    <location>
        <begin position="153"/>
        <end position="176"/>
    </location>
</feature>
<feature type="domain" description="Cation/H+ exchanger transmembrane" evidence="6">
    <location>
        <begin position="26"/>
        <end position="379"/>
    </location>
</feature>
<comment type="subcellular location">
    <subcellularLocation>
        <location evidence="1">Membrane</location>
        <topology evidence="1">Multi-pass membrane protein</topology>
    </subcellularLocation>
</comment>
<feature type="transmembrane region" description="Helical" evidence="5">
    <location>
        <begin position="36"/>
        <end position="54"/>
    </location>
</feature>
<evidence type="ECO:0000259" key="6">
    <source>
        <dbReference type="Pfam" id="PF00999"/>
    </source>
</evidence>
<dbReference type="InterPro" id="IPR006153">
    <property type="entry name" value="Cation/H_exchanger_TM"/>
</dbReference>
<evidence type="ECO:0000256" key="5">
    <source>
        <dbReference type="SAM" id="Phobius"/>
    </source>
</evidence>
<feature type="transmembrane region" description="Helical" evidence="5">
    <location>
        <begin position="294"/>
        <end position="318"/>
    </location>
</feature>
<protein>
    <submittedName>
        <fullName evidence="7">Sodium:proton antiporter</fullName>
    </submittedName>
</protein>
<feature type="transmembrane region" description="Helical" evidence="5">
    <location>
        <begin position="240"/>
        <end position="257"/>
    </location>
</feature>
<proteinExistence type="predicted"/>
<dbReference type="Proteomes" id="UP000266327">
    <property type="component" value="Unassembled WGS sequence"/>
</dbReference>
<name>A0A3A3G1V2_9BURK</name>
<dbReference type="PANTHER" id="PTHR43021">
    <property type="entry name" value="NA(+)/H(+) ANTIPORTER-RELATED"/>
    <property type="match status" value="1"/>
</dbReference>
<gene>
    <name evidence="7" type="ORF">D3878_09905</name>
</gene>
<feature type="transmembrane region" description="Helical" evidence="5">
    <location>
        <begin position="188"/>
        <end position="208"/>
    </location>
</feature>
<dbReference type="Pfam" id="PF00999">
    <property type="entry name" value="Na_H_Exchanger"/>
    <property type="match status" value="1"/>
</dbReference>
<dbReference type="EMBL" id="QYUQ01000002">
    <property type="protein sequence ID" value="RJG01854.1"/>
    <property type="molecule type" value="Genomic_DNA"/>
</dbReference>
<comment type="caution">
    <text evidence="7">The sequence shown here is derived from an EMBL/GenBank/DDBJ whole genome shotgun (WGS) entry which is preliminary data.</text>
</comment>
<sequence length="394" mass="42530">MLETLSIPYELAWPFAIAIGWVAGEFGHRWTGLPRISLYGLVGFLLANTQIGFLPKAADSNMLVLADVAFGLILFELGYRINLHWLKVNPWIGASSVAEALGTFAVVYYIATWYGAPTMTALLLASLAMSTSPAGILRVINEQSSSGQVTERALHLSALNSVMAVFAFKVIIGYWLFQSSGSILKAGWNSLVELILSALLGALFGVLIPALRRRLGNVGSDATVGFAIGVILLVALSHALHFSPILSTLTFGLVARHRRETLSQTQRNFGVLGDLLVIPLFIFVATTLEWQQALAGIGLGLLLIVARILAKIVGVTLFSRVSGISWRKGLLTGLALSPASVFAILMLEQTRFLQIDLISHLAPLAAMVLVMEVIGPILTQRALIWARETSSEEN</sequence>
<dbReference type="GO" id="GO:0016020">
    <property type="term" value="C:membrane"/>
    <property type="evidence" value="ECO:0007669"/>
    <property type="project" value="UniProtKB-SubCell"/>
</dbReference>
<dbReference type="GO" id="GO:0015297">
    <property type="term" value="F:antiporter activity"/>
    <property type="evidence" value="ECO:0007669"/>
    <property type="project" value="InterPro"/>
</dbReference>
<feature type="transmembrane region" description="Helical" evidence="5">
    <location>
        <begin position="60"/>
        <end position="79"/>
    </location>
</feature>
<keyword evidence="2 5" id="KW-0812">Transmembrane</keyword>
<feature type="transmembrane region" description="Helical" evidence="5">
    <location>
        <begin position="215"/>
        <end position="234"/>
    </location>
</feature>